<reference evidence="1" key="1">
    <citation type="journal article" date="2015" name="MBio">
        <title>Eco-Evolutionary Dynamics of Episomes among Ecologically Cohesive Bacterial Populations.</title>
        <authorList>
            <person name="Xue H."/>
            <person name="Cordero O.X."/>
            <person name="Camas F.M."/>
            <person name="Trimble W."/>
            <person name="Meyer F."/>
            <person name="Guglielmini J."/>
            <person name="Rocha E.P."/>
            <person name="Polz M.F."/>
        </authorList>
    </citation>
    <scope>NUCLEOTIDE SEQUENCE</scope>
    <source>
        <strain evidence="1">FF_110</strain>
    </source>
</reference>
<proteinExistence type="predicted"/>
<organism evidence="1">
    <name type="scientific">Vibrio genomosp. F6</name>
    <dbReference type="NCBI Taxonomy" id="723172"/>
    <lineage>
        <taxon>Bacteria</taxon>
        <taxon>Pseudomonadati</taxon>
        <taxon>Pseudomonadota</taxon>
        <taxon>Gammaproteobacteria</taxon>
        <taxon>Vibrionales</taxon>
        <taxon>Vibrionaceae</taxon>
        <taxon>Vibrio</taxon>
    </lineage>
</organism>
<accession>A0A0H3ZXS5</accession>
<name>A0A0H3ZXS5_9VIBR</name>
<sequence>MNLDKEAEKITELLAGKIVESCIRNEDGELLIKFQCGTRLFVNSEQKLDFSITGC</sequence>
<evidence type="ECO:0000313" key="1">
    <source>
        <dbReference type="EMBL" id="AKN39372.1"/>
    </source>
</evidence>
<dbReference type="EMBL" id="KP795645">
    <property type="protein sequence ID" value="AKN39372.1"/>
    <property type="molecule type" value="Genomic_DNA"/>
</dbReference>
<protein>
    <submittedName>
        <fullName evidence="1">Uncharacterized protein</fullName>
    </submittedName>
</protein>
<dbReference type="AlphaFoldDB" id="A0A0H3ZXS5"/>